<comment type="caution">
    <text evidence="3">The sequence shown here is derived from an EMBL/GenBank/DDBJ whole genome shotgun (WGS) entry which is preliminary data.</text>
</comment>
<feature type="compositionally biased region" description="Low complexity" evidence="1">
    <location>
        <begin position="219"/>
        <end position="234"/>
    </location>
</feature>
<reference evidence="3 4" key="1">
    <citation type="submission" date="2015-08" db="EMBL/GenBank/DDBJ databases">
        <title>Next Generation Sequencing and Analysis of the Genome of Puccinia sorghi L Schw, the Causal Agent of Maize Common Rust.</title>
        <authorList>
            <person name="Rochi L."/>
            <person name="Burguener G."/>
            <person name="Darino M."/>
            <person name="Turjanski A."/>
            <person name="Kreff E."/>
            <person name="Dieguez M.J."/>
            <person name="Sacco F."/>
        </authorList>
    </citation>
    <scope>NUCLEOTIDE SEQUENCE [LARGE SCALE GENOMIC DNA]</scope>
    <source>
        <strain evidence="3 4">RO10H11247</strain>
    </source>
</reference>
<evidence type="ECO:0000313" key="4">
    <source>
        <dbReference type="Proteomes" id="UP000037035"/>
    </source>
</evidence>
<dbReference type="AlphaFoldDB" id="A0A0L6UMD0"/>
<dbReference type="STRING" id="27349.A0A0L6UMD0"/>
<dbReference type="VEuPathDB" id="FungiDB:VP01_4852g1"/>
<dbReference type="Pfam" id="PF03732">
    <property type="entry name" value="Retrotrans_gag"/>
    <property type="match status" value="1"/>
</dbReference>
<accession>A0A0L6UMD0</accession>
<evidence type="ECO:0000313" key="3">
    <source>
        <dbReference type="EMBL" id="KNZ49684.1"/>
    </source>
</evidence>
<dbReference type="InterPro" id="IPR005162">
    <property type="entry name" value="Retrotrans_gag_dom"/>
</dbReference>
<gene>
    <name evidence="3" type="ORF">VP01_4852g1</name>
</gene>
<feature type="compositionally biased region" description="Polar residues" evidence="1">
    <location>
        <begin position="1"/>
        <end position="13"/>
    </location>
</feature>
<protein>
    <recommendedName>
        <fullName evidence="2">Retrotransposon gag domain-containing protein</fullName>
    </recommendedName>
</protein>
<evidence type="ECO:0000256" key="1">
    <source>
        <dbReference type="SAM" id="MobiDB-lite"/>
    </source>
</evidence>
<evidence type="ECO:0000259" key="2">
    <source>
        <dbReference type="Pfam" id="PF03732"/>
    </source>
</evidence>
<organism evidence="3 4">
    <name type="scientific">Puccinia sorghi</name>
    <dbReference type="NCBI Taxonomy" id="27349"/>
    <lineage>
        <taxon>Eukaryota</taxon>
        <taxon>Fungi</taxon>
        <taxon>Dikarya</taxon>
        <taxon>Basidiomycota</taxon>
        <taxon>Pucciniomycotina</taxon>
        <taxon>Pucciniomycetes</taxon>
        <taxon>Pucciniales</taxon>
        <taxon>Pucciniaceae</taxon>
        <taxon>Puccinia</taxon>
    </lineage>
</organism>
<feature type="compositionally biased region" description="Low complexity" evidence="1">
    <location>
        <begin position="28"/>
        <end position="45"/>
    </location>
</feature>
<proteinExistence type="predicted"/>
<sequence length="280" mass="31759">MQRTPPQTRSQGLAQHPLDPDLERCQQRSPSDLPRSLDSSSNSFRPSKPLVPWVPSFLQSCKLLFSNDPTVFSDDRKKVLYAASYLGGRASKWFEPYLDLLKNQSPSCLINNWDQFEQQLFTLFGDPNEVRNTKFELNSLSMKDNGKASTYIAQFRTLPSRLALTGQRLKKLQQLIDQTIKLDNCYHDKVRSSRKIQSTPSTSKNEDASRHKSSKRFPSKPSTPFASSSASPPKRSTKISLVLNKEGQLNGDERARREKEGLCLYCGGKHELDSCVKRIC</sequence>
<feature type="region of interest" description="Disordered" evidence="1">
    <location>
        <begin position="191"/>
        <end position="253"/>
    </location>
</feature>
<feature type="domain" description="Retrotransposon gag" evidence="2">
    <location>
        <begin position="81"/>
        <end position="163"/>
    </location>
</feature>
<dbReference type="EMBL" id="LAVV01010001">
    <property type="protein sequence ID" value="KNZ49684.1"/>
    <property type="molecule type" value="Genomic_DNA"/>
</dbReference>
<keyword evidence="4" id="KW-1185">Reference proteome</keyword>
<feature type="region of interest" description="Disordered" evidence="1">
    <location>
        <begin position="1"/>
        <end position="45"/>
    </location>
</feature>
<dbReference type="Proteomes" id="UP000037035">
    <property type="component" value="Unassembled WGS sequence"/>
</dbReference>
<name>A0A0L6UMD0_9BASI</name>
<dbReference type="OrthoDB" id="4847360at2759"/>